<comment type="similarity">
    <text evidence="1">Belongs to the bacterial solute-binding protein 5 family.</text>
</comment>
<gene>
    <name evidence="5" type="ordered locus">Rcas_0320</name>
</gene>
<evidence type="ECO:0000256" key="2">
    <source>
        <dbReference type="ARBA" id="ARBA00022448"/>
    </source>
</evidence>
<sequence>MARRIRWQILIAAISSLTVLLLMSYLALTRASVARPLTGGDYVEGVVGAPLHLNPLLVDPAADPVAADLHRLIFEGLTRPGPDGLPMPALAESWTVDDSGTVYTFTLRSGVAWHDGAPVTVDDVLFTMRAVQGPAFAGDQNVAAFWRTVLVDRAGERSVSFRLDSPFAPFLRLTGFPILPAHLLRDTPPEQWEAMAFNRLPVGAGPYRLIERDDQHALLRANSSYFGSPPFIETIELRFFRTEQDALAALTRGDIQGLAFLSTGALADVNLPRNVVRRQALLDACTVLTFNLRDGPLTEIGVRRALAMALDKDALIAGVLNGQVARLDTPILHGWWAEAPDVQWYEPDPARAVSALDALGYVAGADGIRARNGQRLAFTLLTDSSPKRRAVAEEIARQWSAIGVRIVIEQVESGDLQRRLETHDFTMALHGWQRLGSDPDVFELWHSSQAERGRNYTGLTDADIDELLYNARKIYDIADRAALYNEFQQRWVDLAPGIMLYQPFLIHATVADLGSIIAVAPDEAVSPRLIMGREGRFADVNRWYLRSDREIRGDLR</sequence>
<proteinExistence type="inferred from homology"/>
<name>A7NG66_ROSCS</name>
<keyword evidence="6" id="KW-1185">Reference proteome</keyword>
<organism evidence="5 6">
    <name type="scientific">Roseiflexus castenholzii (strain DSM 13941 / HLO8)</name>
    <dbReference type="NCBI Taxonomy" id="383372"/>
    <lineage>
        <taxon>Bacteria</taxon>
        <taxon>Bacillati</taxon>
        <taxon>Chloroflexota</taxon>
        <taxon>Chloroflexia</taxon>
        <taxon>Chloroflexales</taxon>
        <taxon>Roseiflexineae</taxon>
        <taxon>Roseiflexaceae</taxon>
        <taxon>Roseiflexus</taxon>
    </lineage>
</organism>
<dbReference type="STRING" id="383372.Rcas_0320"/>
<dbReference type="HOGENOM" id="CLU_017028_8_6_0"/>
<dbReference type="CDD" id="cd08513">
    <property type="entry name" value="PBP2_thermophilic_Hb8_like"/>
    <property type="match status" value="1"/>
</dbReference>
<protein>
    <submittedName>
        <fullName evidence="5">Extracellular solute-binding protein family 5</fullName>
    </submittedName>
</protein>
<dbReference type="Gene3D" id="3.10.105.10">
    <property type="entry name" value="Dipeptide-binding Protein, Domain 3"/>
    <property type="match status" value="1"/>
</dbReference>
<dbReference type="InterPro" id="IPR039424">
    <property type="entry name" value="SBP_5"/>
</dbReference>
<dbReference type="Gene3D" id="3.40.190.10">
    <property type="entry name" value="Periplasmic binding protein-like II"/>
    <property type="match status" value="1"/>
</dbReference>
<dbReference type="KEGG" id="rca:Rcas_0320"/>
<keyword evidence="3" id="KW-0732">Signal</keyword>
<evidence type="ECO:0000259" key="4">
    <source>
        <dbReference type="Pfam" id="PF00496"/>
    </source>
</evidence>
<dbReference type="OrthoDB" id="9796817at2"/>
<keyword evidence="2" id="KW-0813">Transport</keyword>
<dbReference type="PIRSF" id="PIRSF002741">
    <property type="entry name" value="MppA"/>
    <property type="match status" value="1"/>
</dbReference>
<dbReference type="PANTHER" id="PTHR30290:SF9">
    <property type="entry name" value="OLIGOPEPTIDE-BINDING PROTEIN APPA"/>
    <property type="match status" value="1"/>
</dbReference>
<dbReference type="RefSeq" id="WP_011997857.1">
    <property type="nucleotide sequence ID" value="NC_009767.1"/>
</dbReference>
<dbReference type="SUPFAM" id="SSF53850">
    <property type="entry name" value="Periplasmic binding protein-like II"/>
    <property type="match status" value="1"/>
</dbReference>
<dbReference type="eggNOG" id="COG0747">
    <property type="taxonomic scope" value="Bacteria"/>
</dbReference>
<dbReference type="EMBL" id="CP000804">
    <property type="protein sequence ID" value="ABU56453.1"/>
    <property type="molecule type" value="Genomic_DNA"/>
</dbReference>
<dbReference type="GO" id="GO:0015833">
    <property type="term" value="P:peptide transport"/>
    <property type="evidence" value="ECO:0007669"/>
    <property type="project" value="TreeGrafter"/>
</dbReference>
<dbReference type="Proteomes" id="UP000000263">
    <property type="component" value="Chromosome"/>
</dbReference>
<evidence type="ECO:0000313" key="5">
    <source>
        <dbReference type="EMBL" id="ABU56453.1"/>
    </source>
</evidence>
<dbReference type="Gene3D" id="3.90.76.10">
    <property type="entry name" value="Dipeptide-binding Protein, Domain 1"/>
    <property type="match status" value="1"/>
</dbReference>
<evidence type="ECO:0000313" key="6">
    <source>
        <dbReference type="Proteomes" id="UP000000263"/>
    </source>
</evidence>
<accession>A7NG66</accession>
<dbReference type="PANTHER" id="PTHR30290">
    <property type="entry name" value="PERIPLASMIC BINDING COMPONENT OF ABC TRANSPORTER"/>
    <property type="match status" value="1"/>
</dbReference>
<dbReference type="GO" id="GO:1904680">
    <property type="term" value="F:peptide transmembrane transporter activity"/>
    <property type="evidence" value="ECO:0007669"/>
    <property type="project" value="TreeGrafter"/>
</dbReference>
<evidence type="ECO:0000256" key="3">
    <source>
        <dbReference type="ARBA" id="ARBA00022729"/>
    </source>
</evidence>
<dbReference type="InterPro" id="IPR030678">
    <property type="entry name" value="Peptide/Ni-bd"/>
</dbReference>
<evidence type="ECO:0000256" key="1">
    <source>
        <dbReference type="ARBA" id="ARBA00005695"/>
    </source>
</evidence>
<feature type="domain" description="Solute-binding protein family 5" evidence="4">
    <location>
        <begin position="86"/>
        <end position="442"/>
    </location>
</feature>
<dbReference type="InterPro" id="IPR000914">
    <property type="entry name" value="SBP_5_dom"/>
</dbReference>
<dbReference type="GO" id="GO:0043190">
    <property type="term" value="C:ATP-binding cassette (ABC) transporter complex"/>
    <property type="evidence" value="ECO:0007669"/>
    <property type="project" value="InterPro"/>
</dbReference>
<dbReference type="Pfam" id="PF00496">
    <property type="entry name" value="SBP_bac_5"/>
    <property type="match status" value="1"/>
</dbReference>
<reference evidence="5 6" key="1">
    <citation type="submission" date="2007-08" db="EMBL/GenBank/DDBJ databases">
        <title>Complete sequence of Roseiflexus castenholzii DSM 13941.</title>
        <authorList>
            <consortium name="US DOE Joint Genome Institute"/>
            <person name="Copeland A."/>
            <person name="Lucas S."/>
            <person name="Lapidus A."/>
            <person name="Barry K."/>
            <person name="Glavina del Rio T."/>
            <person name="Dalin E."/>
            <person name="Tice H."/>
            <person name="Pitluck S."/>
            <person name="Thompson L.S."/>
            <person name="Brettin T."/>
            <person name="Bruce D."/>
            <person name="Detter J.C."/>
            <person name="Han C."/>
            <person name="Tapia R."/>
            <person name="Schmutz J."/>
            <person name="Larimer F."/>
            <person name="Land M."/>
            <person name="Hauser L."/>
            <person name="Kyrpides N."/>
            <person name="Mikhailova N."/>
            <person name="Bryant D.A."/>
            <person name="Hanada S."/>
            <person name="Tsukatani Y."/>
            <person name="Richardson P."/>
        </authorList>
    </citation>
    <scope>NUCLEOTIDE SEQUENCE [LARGE SCALE GENOMIC DNA]</scope>
    <source>
        <strain evidence="6">DSM 13941 / HLO8</strain>
    </source>
</reference>
<dbReference type="AlphaFoldDB" id="A7NG66"/>
<dbReference type="GO" id="GO:0042597">
    <property type="term" value="C:periplasmic space"/>
    <property type="evidence" value="ECO:0007669"/>
    <property type="project" value="UniProtKB-ARBA"/>
</dbReference>